<evidence type="ECO:0000313" key="1">
    <source>
        <dbReference type="EMBL" id="KAH9308267.1"/>
    </source>
</evidence>
<dbReference type="EMBL" id="JAHRHJ020000007">
    <property type="protein sequence ID" value="KAH9308267.1"/>
    <property type="molecule type" value="Genomic_DNA"/>
</dbReference>
<keyword evidence="2" id="KW-1185">Reference proteome</keyword>
<reference evidence="1 2" key="1">
    <citation type="journal article" date="2021" name="Nat. Plants">
        <title>The Taxus genome provides insights into paclitaxel biosynthesis.</title>
        <authorList>
            <person name="Xiong X."/>
            <person name="Gou J."/>
            <person name="Liao Q."/>
            <person name="Li Y."/>
            <person name="Zhou Q."/>
            <person name="Bi G."/>
            <person name="Li C."/>
            <person name="Du R."/>
            <person name="Wang X."/>
            <person name="Sun T."/>
            <person name="Guo L."/>
            <person name="Liang H."/>
            <person name="Lu P."/>
            <person name="Wu Y."/>
            <person name="Zhang Z."/>
            <person name="Ro D.K."/>
            <person name="Shang Y."/>
            <person name="Huang S."/>
            <person name="Yan J."/>
        </authorList>
    </citation>
    <scope>NUCLEOTIDE SEQUENCE [LARGE SCALE GENOMIC DNA]</scope>
    <source>
        <strain evidence="1">Ta-2019</strain>
    </source>
</reference>
<comment type="caution">
    <text evidence="1">The sequence shown here is derived from an EMBL/GenBank/DDBJ whole genome shotgun (WGS) entry which is preliminary data.</text>
</comment>
<dbReference type="Proteomes" id="UP000824469">
    <property type="component" value="Unassembled WGS sequence"/>
</dbReference>
<accession>A0AA38FPE2</accession>
<proteinExistence type="predicted"/>
<protein>
    <submittedName>
        <fullName evidence="1">Uncharacterized protein</fullName>
    </submittedName>
</protein>
<organism evidence="1 2">
    <name type="scientific">Taxus chinensis</name>
    <name type="common">Chinese yew</name>
    <name type="synonym">Taxus wallichiana var. chinensis</name>
    <dbReference type="NCBI Taxonomy" id="29808"/>
    <lineage>
        <taxon>Eukaryota</taxon>
        <taxon>Viridiplantae</taxon>
        <taxon>Streptophyta</taxon>
        <taxon>Embryophyta</taxon>
        <taxon>Tracheophyta</taxon>
        <taxon>Spermatophyta</taxon>
        <taxon>Pinopsida</taxon>
        <taxon>Pinidae</taxon>
        <taxon>Conifers II</taxon>
        <taxon>Cupressales</taxon>
        <taxon>Taxaceae</taxon>
        <taxon>Taxus</taxon>
    </lineage>
</organism>
<feature type="non-terminal residue" evidence="1">
    <location>
        <position position="1"/>
    </location>
</feature>
<name>A0AA38FPE2_TAXCH</name>
<feature type="non-terminal residue" evidence="1">
    <location>
        <position position="110"/>
    </location>
</feature>
<gene>
    <name evidence="1" type="ORF">KI387_036178</name>
</gene>
<dbReference type="AlphaFoldDB" id="A0AA38FPE2"/>
<sequence length="110" mass="12534">LRDNFDQLYFEGSDNLPRECVSSIEEGVKEEMDQDGCIKLKGNKIPKGMVSLEDLFDKHDRYMKSKVSQGASTITETEKVNIGSLDDPKMVNIGKFYTQEEKKKVVNLLK</sequence>
<evidence type="ECO:0000313" key="2">
    <source>
        <dbReference type="Proteomes" id="UP000824469"/>
    </source>
</evidence>